<protein>
    <submittedName>
        <fullName evidence="1">Uncharacterized protein</fullName>
    </submittedName>
</protein>
<dbReference type="AlphaFoldDB" id="A0A2C6K8E3"/>
<comment type="caution">
    <text evidence="1">The sequence shown here is derived from an EMBL/GenBank/DDBJ whole genome shotgun (WGS) entry which is preliminary data.</text>
</comment>
<gene>
    <name evidence="1" type="ORF">CSUI_011533</name>
</gene>
<dbReference type="GeneID" id="94434842"/>
<dbReference type="RefSeq" id="XP_067916393.1">
    <property type="nucleotide sequence ID" value="XM_068071631.1"/>
</dbReference>
<proteinExistence type="predicted"/>
<dbReference type="Proteomes" id="UP000221165">
    <property type="component" value="Unassembled WGS sequence"/>
</dbReference>
<evidence type="ECO:0000313" key="2">
    <source>
        <dbReference type="Proteomes" id="UP000221165"/>
    </source>
</evidence>
<sequence length="52" mass="6312">MMIRAMTDLLLSFLYLFLLPFPFILSLFLSSDIAFYKMQFSWRQILPRQEAF</sequence>
<keyword evidence="2" id="KW-1185">Reference proteome</keyword>
<organism evidence="1 2">
    <name type="scientific">Cystoisospora suis</name>
    <dbReference type="NCBI Taxonomy" id="483139"/>
    <lineage>
        <taxon>Eukaryota</taxon>
        <taxon>Sar</taxon>
        <taxon>Alveolata</taxon>
        <taxon>Apicomplexa</taxon>
        <taxon>Conoidasida</taxon>
        <taxon>Coccidia</taxon>
        <taxon>Eucoccidiorida</taxon>
        <taxon>Eimeriorina</taxon>
        <taxon>Sarcocystidae</taxon>
        <taxon>Cystoisospora</taxon>
    </lineage>
</organism>
<reference evidence="1 2" key="1">
    <citation type="journal article" date="2017" name="Int. J. Parasitol.">
        <title>The genome of the protozoan parasite Cystoisospora suis and a reverse vaccinology approach to identify vaccine candidates.</title>
        <authorList>
            <person name="Palmieri N."/>
            <person name="Shrestha A."/>
            <person name="Ruttkowski B."/>
            <person name="Beck T."/>
            <person name="Vogl C."/>
            <person name="Tomley F."/>
            <person name="Blake D.P."/>
            <person name="Joachim A."/>
        </authorList>
    </citation>
    <scope>NUCLEOTIDE SEQUENCE [LARGE SCALE GENOMIC DNA]</scope>
    <source>
        <strain evidence="1 2">Wien I</strain>
    </source>
</reference>
<dbReference type="EMBL" id="MIGC01013014">
    <property type="protein sequence ID" value="PHJ14657.1"/>
    <property type="molecule type" value="Genomic_DNA"/>
</dbReference>
<accession>A0A2C6K8E3</accession>
<evidence type="ECO:0000313" key="1">
    <source>
        <dbReference type="EMBL" id="PHJ14657.1"/>
    </source>
</evidence>
<dbReference type="VEuPathDB" id="ToxoDB:CSUI_011533"/>
<name>A0A2C6K8E3_9APIC</name>